<accession>A0ABT7EBB0</accession>
<name>A0ABT7EBB0_9FIRM</name>
<keyword evidence="1 7" id="KW-0028">Amino-acid biosynthesis</keyword>
<evidence type="ECO:0000256" key="2">
    <source>
        <dbReference type="ARBA" id="ARBA00022679"/>
    </source>
</evidence>
<keyword evidence="4 7" id="KW-0220">Diaminopimelate biosynthesis</keyword>
<evidence type="ECO:0000256" key="7">
    <source>
        <dbReference type="HAMAP-Rule" id="MF_01691"/>
    </source>
</evidence>
<dbReference type="NCBIfam" id="TIGR03532">
    <property type="entry name" value="DapD_Ac"/>
    <property type="match status" value="1"/>
</dbReference>
<evidence type="ECO:0000256" key="1">
    <source>
        <dbReference type="ARBA" id="ARBA00022605"/>
    </source>
</evidence>
<dbReference type="Pfam" id="PF14602">
    <property type="entry name" value="Hexapep_2"/>
    <property type="match status" value="1"/>
</dbReference>
<dbReference type="InterPro" id="IPR018357">
    <property type="entry name" value="Hexapep_transf_CS"/>
</dbReference>
<evidence type="ECO:0000256" key="3">
    <source>
        <dbReference type="ARBA" id="ARBA00022737"/>
    </source>
</evidence>
<protein>
    <recommendedName>
        <fullName evidence="7">2,3,4,5-tetrahydropyridine-2,6-dicarboxylate N-acetyltransferase</fullName>
        <ecNumber evidence="7">2.3.1.89</ecNumber>
    </recommendedName>
    <alternativeName>
        <fullName evidence="7">Tetrahydrodipicolinate N-acetyltransferase</fullName>
        <shortName evidence="7">THP acetyltransferase</shortName>
        <shortName evidence="7">Tetrahydropicolinate acetylase</shortName>
    </alternativeName>
</protein>
<evidence type="ECO:0000313" key="10">
    <source>
        <dbReference type="Proteomes" id="UP001301012"/>
    </source>
</evidence>
<feature type="domain" description="2,3,4,5-tetrahydropyridine-2,6-dicarboxylate N-acetyltransferase N-terminal" evidence="8">
    <location>
        <begin position="14"/>
        <end position="96"/>
    </location>
</feature>
<reference evidence="9 10" key="1">
    <citation type="submission" date="2023-05" db="EMBL/GenBank/DDBJ databases">
        <title>Rombocin, a short stable natural nisin variant, displays selective antimicrobial activity against Listeria monocytogenes and employs dual mode of action to kill target bacterial strains.</title>
        <authorList>
            <person name="Wambui J."/>
            <person name="Stephan R."/>
            <person name="Kuipers O.P."/>
        </authorList>
    </citation>
    <scope>NUCLEOTIDE SEQUENCE [LARGE SCALE GENOMIC DNA]</scope>
    <source>
        <strain evidence="9 10">RC002</strain>
    </source>
</reference>
<dbReference type="PANTHER" id="PTHR43300:SF10">
    <property type="entry name" value="2,3,4,5-TETRAHYDROPYRIDINE-2,6-DICARBOXYLATE N-ACETYLTRANSFERASE"/>
    <property type="match status" value="1"/>
</dbReference>
<dbReference type="InterPro" id="IPR050179">
    <property type="entry name" value="Trans_hexapeptide_repeat"/>
</dbReference>
<keyword evidence="6 7" id="KW-0012">Acyltransferase</keyword>
<proteinExistence type="inferred from homology"/>
<comment type="similarity">
    <text evidence="7">Belongs to the transferase hexapeptide repeat family. DapH subfamily.</text>
</comment>
<dbReference type="PROSITE" id="PS00101">
    <property type="entry name" value="HEXAPEP_TRANSFERASES"/>
    <property type="match status" value="1"/>
</dbReference>
<dbReference type="Gene3D" id="2.160.10.10">
    <property type="entry name" value="Hexapeptide repeat proteins"/>
    <property type="match status" value="1"/>
</dbReference>
<keyword evidence="3 7" id="KW-0677">Repeat</keyword>
<comment type="catalytic activity">
    <reaction evidence="7">
        <text>(S)-2,3,4,5-tetrahydrodipicolinate + acetyl-CoA + H2O = L-2-acetamido-6-oxoheptanedioate + CoA</text>
        <dbReference type="Rhea" id="RHEA:13085"/>
        <dbReference type="ChEBI" id="CHEBI:15377"/>
        <dbReference type="ChEBI" id="CHEBI:16845"/>
        <dbReference type="ChEBI" id="CHEBI:57287"/>
        <dbReference type="ChEBI" id="CHEBI:57288"/>
        <dbReference type="ChEBI" id="CHEBI:58117"/>
        <dbReference type="EC" id="2.3.1.89"/>
    </reaction>
</comment>
<keyword evidence="10" id="KW-1185">Reference proteome</keyword>
<dbReference type="RefSeq" id="WP_284133139.1">
    <property type="nucleotide sequence ID" value="NZ_JASKYM010000006.1"/>
</dbReference>
<evidence type="ECO:0000313" key="9">
    <source>
        <dbReference type="EMBL" id="MDK2564208.1"/>
    </source>
</evidence>
<dbReference type="Proteomes" id="UP001301012">
    <property type="component" value="Unassembled WGS sequence"/>
</dbReference>
<dbReference type="InterPro" id="IPR019873">
    <property type="entry name" value="DapH"/>
</dbReference>
<dbReference type="Gene3D" id="3.30.70.250">
    <property type="entry name" value="Malonyl-CoA ACP transacylase, ACP-binding"/>
    <property type="match status" value="1"/>
</dbReference>
<keyword evidence="5 7" id="KW-0457">Lysine biosynthesis</keyword>
<dbReference type="Pfam" id="PF00132">
    <property type="entry name" value="Hexapep"/>
    <property type="match status" value="1"/>
</dbReference>
<dbReference type="EMBL" id="JASKYM010000006">
    <property type="protein sequence ID" value="MDK2564208.1"/>
    <property type="molecule type" value="Genomic_DNA"/>
</dbReference>
<evidence type="ECO:0000256" key="4">
    <source>
        <dbReference type="ARBA" id="ARBA00022915"/>
    </source>
</evidence>
<evidence type="ECO:0000256" key="5">
    <source>
        <dbReference type="ARBA" id="ARBA00023154"/>
    </source>
</evidence>
<gene>
    <name evidence="9" type="primary">dapD</name>
    <name evidence="7" type="synonym">dapH</name>
    <name evidence="9" type="ORF">QOZ84_11660</name>
</gene>
<comment type="function">
    <text evidence="7">Catalyzes the transfer of an acetyl group from acetyl-CoA to tetrahydrodipicolinate.</text>
</comment>
<dbReference type="PANTHER" id="PTHR43300">
    <property type="entry name" value="ACETYLTRANSFERASE"/>
    <property type="match status" value="1"/>
</dbReference>
<dbReference type="InterPro" id="IPR013710">
    <property type="entry name" value="DapH_N"/>
</dbReference>
<dbReference type="CDD" id="cd03350">
    <property type="entry name" value="LbH_THP_succinylT"/>
    <property type="match status" value="1"/>
</dbReference>
<keyword evidence="2 7" id="KW-0808">Transferase</keyword>
<dbReference type="HAMAP" id="MF_01691">
    <property type="entry name" value="DapH"/>
    <property type="match status" value="1"/>
</dbReference>
<dbReference type="InterPro" id="IPR011004">
    <property type="entry name" value="Trimer_LpxA-like_sf"/>
</dbReference>
<sequence>MNTSENNLNKTDFTDPYAIAKFIKETKKSTPVKVYIKGQLENIDFPNCNVFGENGFKIVFGQYSDIEHILNDNKDKIDCFEIENDRRNSAIPMLDMKNIEARIEPGAIIRDRVSIGKNAVIMMGAVINIGANIGENTMIDMNAVVGARGTIGKNVHVGAGSVIAGVLEPPSKTPVIIEDDVMIGANAVILEGVKVAKGAVVAAGSVVTSDVEENTVVAGTPARVIKVKDSKTADKVKILEDLR</sequence>
<organism evidence="9 10">
    <name type="scientific">Romboutsia sedimentorum</name>
    <dbReference type="NCBI Taxonomy" id="1368474"/>
    <lineage>
        <taxon>Bacteria</taxon>
        <taxon>Bacillati</taxon>
        <taxon>Bacillota</taxon>
        <taxon>Clostridia</taxon>
        <taxon>Peptostreptococcales</taxon>
        <taxon>Peptostreptococcaceae</taxon>
        <taxon>Romboutsia</taxon>
    </lineage>
</organism>
<dbReference type="InterPro" id="IPR001451">
    <property type="entry name" value="Hexapep"/>
</dbReference>
<dbReference type="Pfam" id="PF08503">
    <property type="entry name" value="DapH_N"/>
    <property type="match status" value="1"/>
</dbReference>
<dbReference type="SUPFAM" id="SSF51161">
    <property type="entry name" value="Trimeric LpxA-like enzymes"/>
    <property type="match status" value="1"/>
</dbReference>
<comment type="pathway">
    <text evidence="7">Amino-acid biosynthesis; L-lysine biosynthesis via DAP pathway; LL-2,6-diaminopimelate from (S)-tetrahydrodipicolinate (acetylase route): step 1/3.</text>
</comment>
<dbReference type="EC" id="2.3.1.89" evidence="7"/>
<comment type="caution">
    <text evidence="9">The sequence shown here is derived from an EMBL/GenBank/DDBJ whole genome shotgun (WGS) entry which is preliminary data.</text>
</comment>
<evidence type="ECO:0000259" key="8">
    <source>
        <dbReference type="Pfam" id="PF08503"/>
    </source>
</evidence>
<evidence type="ECO:0000256" key="6">
    <source>
        <dbReference type="ARBA" id="ARBA00023315"/>
    </source>
</evidence>